<proteinExistence type="predicted"/>
<dbReference type="Gene3D" id="3.10.180.10">
    <property type="entry name" value="2,3-Dihydroxybiphenyl 1,2-Dioxygenase, domain 1"/>
    <property type="match status" value="1"/>
</dbReference>
<dbReference type="SUPFAM" id="SSF54593">
    <property type="entry name" value="Glyoxalase/Bleomycin resistance protein/Dihydroxybiphenyl dioxygenase"/>
    <property type="match status" value="1"/>
</dbReference>
<reference evidence="2" key="1">
    <citation type="submission" date="2020-05" db="EMBL/GenBank/DDBJ databases">
        <authorList>
            <person name="Chiriac C."/>
            <person name="Salcher M."/>
            <person name="Ghai R."/>
            <person name="Kavagutti S V."/>
        </authorList>
    </citation>
    <scope>NUCLEOTIDE SEQUENCE</scope>
</reference>
<dbReference type="InterPro" id="IPR004360">
    <property type="entry name" value="Glyas_Fos-R_dOase_dom"/>
</dbReference>
<dbReference type="PANTHER" id="PTHR21366:SF31">
    <property type="entry name" value="METALLOTHIOL TRANSFERASE FOSB"/>
    <property type="match status" value="1"/>
</dbReference>
<dbReference type="Pfam" id="PF00903">
    <property type="entry name" value="Glyoxalase"/>
    <property type="match status" value="1"/>
</dbReference>
<dbReference type="InterPro" id="IPR037523">
    <property type="entry name" value="VOC_core"/>
</dbReference>
<dbReference type="EMBL" id="CAFBNF010000007">
    <property type="protein sequence ID" value="CAB4929177.1"/>
    <property type="molecule type" value="Genomic_DNA"/>
</dbReference>
<gene>
    <name evidence="2" type="ORF">UFOPK3773_00137</name>
</gene>
<protein>
    <submittedName>
        <fullName evidence="2">Unannotated protein</fullName>
    </submittedName>
</protein>
<dbReference type="PANTHER" id="PTHR21366">
    <property type="entry name" value="GLYOXALASE FAMILY PROTEIN"/>
    <property type="match status" value="1"/>
</dbReference>
<organism evidence="2">
    <name type="scientific">freshwater metagenome</name>
    <dbReference type="NCBI Taxonomy" id="449393"/>
    <lineage>
        <taxon>unclassified sequences</taxon>
        <taxon>metagenomes</taxon>
        <taxon>ecological metagenomes</taxon>
    </lineage>
</organism>
<name>A0A6J7IG32_9ZZZZ</name>
<evidence type="ECO:0000313" key="2">
    <source>
        <dbReference type="EMBL" id="CAB4929177.1"/>
    </source>
</evidence>
<dbReference type="PROSITE" id="PS51819">
    <property type="entry name" value="VOC"/>
    <property type="match status" value="1"/>
</dbReference>
<dbReference type="InterPro" id="IPR050383">
    <property type="entry name" value="GlyoxalaseI/FosfomycinResist"/>
</dbReference>
<evidence type="ECO:0000259" key="1">
    <source>
        <dbReference type="PROSITE" id="PS51819"/>
    </source>
</evidence>
<dbReference type="InterPro" id="IPR029068">
    <property type="entry name" value="Glyas_Bleomycin-R_OHBP_Dase"/>
</dbReference>
<accession>A0A6J7IG32</accession>
<dbReference type="AlphaFoldDB" id="A0A6J7IG32"/>
<feature type="domain" description="VOC" evidence="1">
    <location>
        <begin position="87"/>
        <end position="210"/>
    </location>
</feature>
<sequence>MIHGGVGVAVGELPSYLVRTESADFFSVPQVSTRIIAGAPYQRAPFASRLTGMSTTPDLDALAQRREELNARYLTPVGERPASSGRGIHHAALICSDVEQTIDFYQGLLGFPLVELVENRDYPGSSHFFFDVGNRTLLGFFDFPGLGLLPGVEAIGGVQHIAISVERERWEQLRERLEAAGIAYVGPDMGVPESMYFRDPDGIGVELLSDPLMYFAGRQLDV</sequence>